<organism evidence="1 2">
    <name type="scientific">Penicillium oxalicum (strain 114-2 / CGMCC 5302)</name>
    <name type="common">Penicillium decumbens</name>
    <dbReference type="NCBI Taxonomy" id="933388"/>
    <lineage>
        <taxon>Eukaryota</taxon>
        <taxon>Fungi</taxon>
        <taxon>Dikarya</taxon>
        <taxon>Ascomycota</taxon>
        <taxon>Pezizomycotina</taxon>
        <taxon>Eurotiomycetes</taxon>
        <taxon>Eurotiomycetidae</taxon>
        <taxon>Eurotiales</taxon>
        <taxon>Aspergillaceae</taxon>
        <taxon>Penicillium</taxon>
    </lineage>
</organism>
<dbReference type="Proteomes" id="UP000019376">
    <property type="component" value="Unassembled WGS sequence"/>
</dbReference>
<sequence length="272" mass="30243">MSTPAGNVRVVESGRRKKHPRLAAGGITLACPVHFTPTFRPKMVTVAVDLLFRQLNLSRRCGEFSNVPVVLWRTRTADGFWLCVEATCINGRFLHPAKLGTVNCISRIKVCLRWKSLADQTKIPKPTKSTGFCSPRLTEDWEAAAIQAKVQPDTIAEHSECLFLQGSRLQRDQSLEATCFWVFIRLCSVRRGFGCSPSATADTGQRSDYVPKEVRKSLSIRDRHDATISGKLLELVRVSNLRRTGLADEIPDTIGMTISVRGFIAFTRGLPS</sequence>
<dbReference type="EMBL" id="KB644408">
    <property type="protein sequence ID" value="EPS25119.1"/>
    <property type="molecule type" value="Genomic_DNA"/>
</dbReference>
<reference evidence="1 2" key="1">
    <citation type="journal article" date="2013" name="PLoS ONE">
        <title>Genomic and secretomic analyses reveal unique features of the lignocellulolytic enzyme system of Penicillium decumbens.</title>
        <authorList>
            <person name="Liu G."/>
            <person name="Zhang L."/>
            <person name="Wei X."/>
            <person name="Zou G."/>
            <person name="Qin Y."/>
            <person name="Ma L."/>
            <person name="Li J."/>
            <person name="Zheng H."/>
            <person name="Wang S."/>
            <person name="Wang C."/>
            <person name="Xun L."/>
            <person name="Zhao G.-P."/>
            <person name="Zhou Z."/>
            <person name="Qu Y."/>
        </authorList>
    </citation>
    <scope>NUCLEOTIDE SEQUENCE [LARGE SCALE GENOMIC DNA]</scope>
    <source>
        <strain evidence="2">114-2 / CGMCC 5302</strain>
    </source>
</reference>
<dbReference type="AlphaFoldDB" id="S7Z4T1"/>
<dbReference type="HOGENOM" id="CLU_1023446_0_0_1"/>
<proteinExistence type="predicted"/>
<gene>
    <name evidence="1" type="ORF">PDE_00050</name>
</gene>
<evidence type="ECO:0000313" key="1">
    <source>
        <dbReference type="EMBL" id="EPS25119.1"/>
    </source>
</evidence>
<protein>
    <submittedName>
        <fullName evidence="1">Uncharacterized protein</fullName>
    </submittedName>
</protein>
<evidence type="ECO:0000313" key="2">
    <source>
        <dbReference type="Proteomes" id="UP000019376"/>
    </source>
</evidence>
<accession>S7Z4T1</accession>
<name>S7Z4T1_PENO1</name>
<keyword evidence="2" id="KW-1185">Reference proteome</keyword>